<dbReference type="Pfam" id="PF05768">
    <property type="entry name" value="Glrx-like"/>
    <property type="match status" value="1"/>
</dbReference>
<dbReference type="SUPFAM" id="SSF52833">
    <property type="entry name" value="Thioredoxin-like"/>
    <property type="match status" value="1"/>
</dbReference>
<dbReference type="EMBL" id="JBHSIV010000036">
    <property type="protein sequence ID" value="MFC5065419.1"/>
    <property type="molecule type" value="Genomic_DNA"/>
</dbReference>
<dbReference type="Gene3D" id="3.40.30.10">
    <property type="entry name" value="Glutaredoxin"/>
    <property type="match status" value="1"/>
</dbReference>
<dbReference type="RefSeq" id="WP_378038749.1">
    <property type="nucleotide sequence ID" value="NZ_JBHSIV010000036.1"/>
</dbReference>
<dbReference type="InterPro" id="IPR036249">
    <property type="entry name" value="Thioredoxin-like_sf"/>
</dbReference>
<dbReference type="Proteomes" id="UP001595947">
    <property type="component" value="Unassembled WGS sequence"/>
</dbReference>
<accession>A0ABV9YTM3</accession>
<dbReference type="InterPro" id="IPR008554">
    <property type="entry name" value="Glutaredoxin-like"/>
</dbReference>
<name>A0ABV9YTM3_9PSEU</name>
<evidence type="ECO:0000313" key="1">
    <source>
        <dbReference type="EMBL" id="MFC5065419.1"/>
    </source>
</evidence>
<organism evidence="1 2">
    <name type="scientific">Actinomycetospora atypica</name>
    <dbReference type="NCBI Taxonomy" id="1290095"/>
    <lineage>
        <taxon>Bacteria</taxon>
        <taxon>Bacillati</taxon>
        <taxon>Actinomycetota</taxon>
        <taxon>Actinomycetes</taxon>
        <taxon>Pseudonocardiales</taxon>
        <taxon>Pseudonocardiaceae</taxon>
        <taxon>Actinomycetospora</taxon>
    </lineage>
</organism>
<proteinExistence type="predicted"/>
<gene>
    <name evidence="1" type="ORF">ACFPBZ_24595</name>
</gene>
<evidence type="ECO:0000313" key="2">
    <source>
        <dbReference type="Proteomes" id="UP001595947"/>
    </source>
</evidence>
<sequence length="93" mass="10074">MQNGTGVAEGTGTPSDPVRVTVLVRPDCRTCDRMVLVVEAICAEAGEEYASVSVDDDPELRGEYGDRVPVLLVDGEELASWRVEPDELRRALA</sequence>
<protein>
    <submittedName>
        <fullName evidence="1">Glutaredoxin family protein</fullName>
    </submittedName>
</protein>
<reference evidence="2" key="1">
    <citation type="journal article" date="2019" name="Int. J. Syst. Evol. Microbiol.">
        <title>The Global Catalogue of Microorganisms (GCM) 10K type strain sequencing project: providing services to taxonomists for standard genome sequencing and annotation.</title>
        <authorList>
            <consortium name="The Broad Institute Genomics Platform"/>
            <consortium name="The Broad Institute Genome Sequencing Center for Infectious Disease"/>
            <person name="Wu L."/>
            <person name="Ma J."/>
        </authorList>
    </citation>
    <scope>NUCLEOTIDE SEQUENCE [LARGE SCALE GENOMIC DNA]</scope>
    <source>
        <strain evidence="2">CGMCC 4.7093</strain>
    </source>
</reference>
<comment type="caution">
    <text evidence="1">The sequence shown here is derived from an EMBL/GenBank/DDBJ whole genome shotgun (WGS) entry which is preliminary data.</text>
</comment>
<keyword evidence="2" id="KW-1185">Reference proteome</keyword>